<proteinExistence type="predicted"/>
<reference evidence="6 7" key="1">
    <citation type="submission" date="2020-09" db="EMBL/GenBank/DDBJ databases">
        <title>Novel species in genus Gordonia.</title>
        <authorList>
            <person name="Zhang G."/>
        </authorList>
    </citation>
    <scope>NUCLEOTIDE SEQUENCE [LARGE SCALE GENOMIC DNA]</scope>
    <source>
        <strain evidence="6 7">ON-33</strain>
    </source>
</reference>
<dbReference type="CDD" id="cd07377">
    <property type="entry name" value="WHTH_GntR"/>
    <property type="match status" value="1"/>
</dbReference>
<dbReference type="Proteomes" id="UP000602395">
    <property type="component" value="Unassembled WGS sequence"/>
</dbReference>
<dbReference type="InterPro" id="IPR036390">
    <property type="entry name" value="WH_DNA-bd_sf"/>
</dbReference>
<dbReference type="InterPro" id="IPR000524">
    <property type="entry name" value="Tscrpt_reg_HTH_GntR"/>
</dbReference>
<keyword evidence="3" id="KW-0804">Transcription</keyword>
<dbReference type="InterPro" id="IPR036928">
    <property type="entry name" value="AS_sf"/>
</dbReference>
<accession>A0ABR7WCT5</accession>
<dbReference type="Gene3D" id="1.20.120.530">
    <property type="entry name" value="GntR ligand-binding domain-like"/>
    <property type="match status" value="1"/>
</dbReference>
<gene>
    <name evidence="6" type="ORF">IDF66_13530</name>
</gene>
<protein>
    <submittedName>
        <fullName evidence="6">FCD domain-containing protein</fullName>
    </submittedName>
</protein>
<organism evidence="6 7">
    <name type="scientific">Gordonia hankookensis</name>
    <dbReference type="NCBI Taxonomy" id="589403"/>
    <lineage>
        <taxon>Bacteria</taxon>
        <taxon>Bacillati</taxon>
        <taxon>Actinomycetota</taxon>
        <taxon>Actinomycetes</taxon>
        <taxon>Mycobacteriales</taxon>
        <taxon>Gordoniaceae</taxon>
        <taxon>Gordonia</taxon>
    </lineage>
</organism>
<dbReference type="InterPro" id="IPR023631">
    <property type="entry name" value="Amidase_dom"/>
</dbReference>
<feature type="region of interest" description="Disordered" evidence="4">
    <location>
        <begin position="1"/>
        <end position="31"/>
    </location>
</feature>
<dbReference type="Pfam" id="PF00392">
    <property type="entry name" value="GntR"/>
    <property type="match status" value="1"/>
</dbReference>
<feature type="domain" description="HTH gntR-type" evidence="5">
    <location>
        <begin position="48"/>
        <end position="114"/>
    </location>
</feature>
<dbReference type="SMART" id="SM00345">
    <property type="entry name" value="HTH_GNTR"/>
    <property type="match status" value="1"/>
</dbReference>
<evidence type="ECO:0000259" key="5">
    <source>
        <dbReference type="PROSITE" id="PS50949"/>
    </source>
</evidence>
<name>A0ABR7WCT5_9ACTN</name>
<evidence type="ECO:0000313" key="7">
    <source>
        <dbReference type="Proteomes" id="UP000602395"/>
    </source>
</evidence>
<comment type="caution">
    <text evidence="6">The sequence shown here is derived from an EMBL/GenBank/DDBJ whole genome shotgun (WGS) entry which is preliminary data.</text>
</comment>
<dbReference type="Gene3D" id="1.10.10.10">
    <property type="entry name" value="Winged helix-like DNA-binding domain superfamily/Winged helix DNA-binding domain"/>
    <property type="match status" value="1"/>
</dbReference>
<sequence>MGEARIRHVAVTDPTRPRHRPRPHSSECDHTWHSDRSDITVATDILTPTIGESVYQEIRRKILDGRIAPGTRVSIRSLAQSLGVSTMPTREALKRLHFEGLVEFDRRAVTVTSLNAREIRQLFAIRLTLESQATEWALPRLDHESIVSMRKILDQMASSGITAHEWRELNREFHQTFYDCADSRYLGELIRNTWDRVQPYMAIYATVPHTLDEARRQHEQMFDLMCDGRLDELLDATRHHLEHTADAIVGALDGGLGSDKEHHVNYAELTIDELHRMIRSGETTSAAVTGWYLNRIDDIDSIDNPDGLQINSVVTVNDRALRDAAYIDEIYAKTGELVGPLHGVPILVKDQGETAGIPTAFGSEVFADYVPDADAVVVRRLREAGAIILGKTSMCDFAAGWFSFSSRSEHTKNPYDPSRETGGSSAGTAAAVTANLCLVGIGEDTGGSIRLPSSFTNLFGLRVTTGLIPRTGFSPLLHFQDTPGPMARTVTDLARVLDTIVGFDTSDAYSGVATTNPDVGDYRAALDDVASSALASYRVGVLTDAFGHGVGEDQTNAVVRAAIDELATCGTTVVGDLVMGDLQNWIRETSLYSLRSKQDIDAFLRNRPTAPATSVKEIVAAGAFHPLTDLMRDIGDAPDDVDDNPEYLRGRLRQEEWRRVLVSMMAEADVDFLVYPTVQVPAPTRDDLAAKRWTALDFPTNTVIASQTSLPAMSIPVGFTDDGLPIGMEVVGRQFSERALLRFARAWELAANPRRPAVATVLDEG</sequence>
<dbReference type="InterPro" id="IPR036388">
    <property type="entry name" value="WH-like_DNA-bd_sf"/>
</dbReference>
<evidence type="ECO:0000256" key="1">
    <source>
        <dbReference type="ARBA" id="ARBA00023015"/>
    </source>
</evidence>
<dbReference type="SMART" id="SM00895">
    <property type="entry name" value="FCD"/>
    <property type="match status" value="1"/>
</dbReference>
<dbReference type="EMBL" id="JACWMS010000002">
    <property type="protein sequence ID" value="MBD1320603.1"/>
    <property type="molecule type" value="Genomic_DNA"/>
</dbReference>
<dbReference type="SUPFAM" id="SSF75304">
    <property type="entry name" value="Amidase signature (AS) enzymes"/>
    <property type="match status" value="1"/>
</dbReference>
<evidence type="ECO:0000256" key="2">
    <source>
        <dbReference type="ARBA" id="ARBA00023125"/>
    </source>
</evidence>
<dbReference type="Pfam" id="PF01425">
    <property type="entry name" value="Amidase"/>
    <property type="match status" value="1"/>
</dbReference>
<keyword evidence="2" id="KW-0238">DNA-binding</keyword>
<evidence type="ECO:0000256" key="4">
    <source>
        <dbReference type="SAM" id="MobiDB-lite"/>
    </source>
</evidence>
<keyword evidence="1" id="KW-0805">Transcription regulation</keyword>
<dbReference type="PANTHER" id="PTHR42678:SF34">
    <property type="entry name" value="OS04G0183300 PROTEIN"/>
    <property type="match status" value="1"/>
</dbReference>
<evidence type="ECO:0000256" key="3">
    <source>
        <dbReference type="ARBA" id="ARBA00023163"/>
    </source>
</evidence>
<dbReference type="PROSITE" id="PS50949">
    <property type="entry name" value="HTH_GNTR"/>
    <property type="match status" value="1"/>
</dbReference>
<evidence type="ECO:0000313" key="6">
    <source>
        <dbReference type="EMBL" id="MBD1320603.1"/>
    </source>
</evidence>
<dbReference type="InterPro" id="IPR011711">
    <property type="entry name" value="GntR_C"/>
</dbReference>
<dbReference type="SUPFAM" id="SSF46785">
    <property type="entry name" value="Winged helix' DNA-binding domain"/>
    <property type="match status" value="1"/>
</dbReference>
<keyword evidence="7" id="KW-1185">Reference proteome</keyword>
<dbReference type="InterPro" id="IPR008920">
    <property type="entry name" value="TF_FadR/GntR_C"/>
</dbReference>
<dbReference type="Gene3D" id="3.90.1300.10">
    <property type="entry name" value="Amidase signature (AS) domain"/>
    <property type="match status" value="1"/>
</dbReference>
<dbReference type="Pfam" id="PF07729">
    <property type="entry name" value="FCD"/>
    <property type="match status" value="1"/>
</dbReference>
<dbReference type="SUPFAM" id="SSF48008">
    <property type="entry name" value="GntR ligand-binding domain-like"/>
    <property type="match status" value="1"/>
</dbReference>
<dbReference type="PANTHER" id="PTHR42678">
    <property type="entry name" value="AMIDASE"/>
    <property type="match status" value="1"/>
</dbReference>